<proteinExistence type="predicted"/>
<sequence>MTACPGLQTRVQTCKSERWDGDRTYQAGRANRRDRLRVRPKWSAGWPGEARVGTLCFNVRNVGWSSSKM</sequence>
<protein>
    <submittedName>
        <fullName evidence="1">BZ3500_MvSof-1268-A1-R1_Chr6-3g09031 protein</fullName>
    </submittedName>
</protein>
<evidence type="ECO:0000313" key="2">
    <source>
        <dbReference type="Proteomes" id="UP000249723"/>
    </source>
</evidence>
<dbReference type="AlphaFoldDB" id="A0A2X0M6E2"/>
<organism evidence="1 2">
    <name type="scientific">Microbotryum saponariae</name>
    <dbReference type="NCBI Taxonomy" id="289078"/>
    <lineage>
        <taxon>Eukaryota</taxon>
        <taxon>Fungi</taxon>
        <taxon>Dikarya</taxon>
        <taxon>Basidiomycota</taxon>
        <taxon>Pucciniomycotina</taxon>
        <taxon>Microbotryomycetes</taxon>
        <taxon>Microbotryales</taxon>
        <taxon>Microbotryaceae</taxon>
        <taxon>Microbotryum</taxon>
    </lineage>
</organism>
<dbReference type="Proteomes" id="UP000249723">
    <property type="component" value="Unassembled WGS sequence"/>
</dbReference>
<keyword evidence="2" id="KW-1185">Reference proteome</keyword>
<evidence type="ECO:0000313" key="1">
    <source>
        <dbReference type="EMBL" id="SCZ93964.1"/>
    </source>
</evidence>
<name>A0A2X0M6E2_9BASI</name>
<reference evidence="2" key="1">
    <citation type="submission" date="2016-10" db="EMBL/GenBank/DDBJ databases">
        <authorList>
            <person name="Jeantristanb JTB J.-T."/>
            <person name="Ricardo R."/>
        </authorList>
    </citation>
    <scope>NUCLEOTIDE SEQUENCE [LARGE SCALE GENOMIC DNA]</scope>
</reference>
<dbReference type="EMBL" id="FMWP01000048">
    <property type="protein sequence ID" value="SCZ93964.1"/>
    <property type="molecule type" value="Genomic_DNA"/>
</dbReference>
<gene>
    <name evidence="1" type="ORF">BZ3500_MVSOF-1268-A1-R1_CHR6-3G09031</name>
</gene>
<accession>A0A2X0M6E2</accession>